<dbReference type="InterPro" id="IPR055733">
    <property type="entry name" value="DUF7309"/>
</dbReference>
<dbReference type="InterPro" id="IPR054216">
    <property type="entry name" value="DUF6930"/>
</dbReference>
<feature type="domain" description="DUF7309" evidence="2">
    <location>
        <begin position="1"/>
        <end position="149"/>
    </location>
</feature>
<accession>A0A0G0NML2</accession>
<evidence type="ECO:0000259" key="1">
    <source>
        <dbReference type="Pfam" id="PF22007"/>
    </source>
</evidence>
<evidence type="ECO:0000259" key="2">
    <source>
        <dbReference type="Pfam" id="PF23988"/>
    </source>
</evidence>
<sequence length="319" mass="37298">MHDTDIFGVINPETKEVGFCSVMGRNKEFYGLAVYQGTEGFTILDRIASGHYIQDEARYMQKCLMMCYDKRDHISKEDMDIIKEVGVKFDNRNFWPEFKDFSPGYYPWHLNQEQVRYLTIVVEQALEALLDIRDNKDEYMAGIPNIFLVRYPQKKGSKTVWVNKYIMAPEVIKKEIMPAISAKEAIDIAQIKKEINMHSDMIWEVGSFFSPNPVRETDNNIRPFFPDLLLIVEKNSGLIMSSQLSEPGIISIQKFRQALLGTIIKHKIYPKELHTRSTRLMEIFLPITKLLGIHIVFTDQLNMFDMARDSYLQDMRFRK</sequence>
<dbReference type="EMBL" id="LBWS01000034">
    <property type="protein sequence ID" value="KKR14056.1"/>
    <property type="molecule type" value="Genomic_DNA"/>
</dbReference>
<organism evidence="3 4">
    <name type="scientific">Candidatus Falkowbacteria bacterium GW2011_GWA2_39_24</name>
    <dbReference type="NCBI Taxonomy" id="1618634"/>
    <lineage>
        <taxon>Bacteria</taxon>
        <taxon>Candidatus Falkowiibacteriota</taxon>
    </lineage>
</organism>
<reference evidence="3 4" key="1">
    <citation type="journal article" date="2015" name="Nature">
        <title>rRNA introns, odd ribosomes, and small enigmatic genomes across a large radiation of phyla.</title>
        <authorList>
            <person name="Brown C.T."/>
            <person name="Hug L.A."/>
            <person name="Thomas B.C."/>
            <person name="Sharon I."/>
            <person name="Castelle C.J."/>
            <person name="Singh A."/>
            <person name="Wilkins M.J."/>
            <person name="Williams K.H."/>
            <person name="Banfield J.F."/>
        </authorList>
    </citation>
    <scope>NUCLEOTIDE SEQUENCE [LARGE SCALE GENOMIC DNA]</scope>
</reference>
<feature type="domain" description="DUF6930" evidence="1">
    <location>
        <begin position="188"/>
        <end position="310"/>
    </location>
</feature>
<dbReference type="AlphaFoldDB" id="A0A0G0NML2"/>
<dbReference type="Pfam" id="PF23988">
    <property type="entry name" value="DUF7309"/>
    <property type="match status" value="1"/>
</dbReference>
<name>A0A0G0NML2_9BACT</name>
<dbReference type="Proteomes" id="UP000034048">
    <property type="component" value="Unassembled WGS sequence"/>
</dbReference>
<proteinExistence type="predicted"/>
<comment type="caution">
    <text evidence="3">The sequence shown here is derived from an EMBL/GenBank/DDBJ whole genome shotgun (WGS) entry which is preliminary data.</text>
</comment>
<gene>
    <name evidence="3" type="ORF">UT42_C0034G0002</name>
</gene>
<evidence type="ECO:0000313" key="3">
    <source>
        <dbReference type="EMBL" id="KKR14056.1"/>
    </source>
</evidence>
<dbReference type="Pfam" id="PF22007">
    <property type="entry name" value="DUF6930"/>
    <property type="match status" value="1"/>
</dbReference>
<evidence type="ECO:0000313" key="4">
    <source>
        <dbReference type="Proteomes" id="UP000034048"/>
    </source>
</evidence>
<protein>
    <submittedName>
        <fullName evidence="3">Uncharacterized protein</fullName>
    </submittedName>
</protein>